<name>A0A9P0E2Z4_NEZVI</name>
<dbReference type="Proteomes" id="UP001152798">
    <property type="component" value="Chromosome 1"/>
</dbReference>
<proteinExistence type="predicted"/>
<reference evidence="2" key="1">
    <citation type="submission" date="2022-01" db="EMBL/GenBank/DDBJ databases">
        <authorList>
            <person name="King R."/>
        </authorList>
    </citation>
    <scope>NUCLEOTIDE SEQUENCE</scope>
</reference>
<dbReference type="OrthoDB" id="189997at2759"/>
<dbReference type="InterPro" id="IPR005079">
    <property type="entry name" value="Peptidase_C45_hydrolase"/>
</dbReference>
<dbReference type="Gene3D" id="1.10.10.2120">
    <property type="match status" value="1"/>
</dbReference>
<dbReference type="NCBIfam" id="NF040521">
    <property type="entry name" value="C45_proenzyme"/>
    <property type="match status" value="1"/>
</dbReference>
<dbReference type="Gene3D" id="3.60.60.10">
    <property type="entry name" value="Penicillin V Acylase, Chain A"/>
    <property type="match status" value="1"/>
</dbReference>
<dbReference type="Pfam" id="PF03417">
    <property type="entry name" value="AAT"/>
    <property type="match status" value="1"/>
</dbReference>
<dbReference type="InterPro" id="IPR047801">
    <property type="entry name" value="Peptidase_C45"/>
</dbReference>
<evidence type="ECO:0000313" key="2">
    <source>
        <dbReference type="EMBL" id="CAH1389163.1"/>
    </source>
</evidence>
<sequence>MSFMFSKTYTEKRHNSLPIHHVRGTYYEVGYNVGRTFCGLINTLFDIHPCLNKVYIPLYNTKDGQEVYDKAYQTVMKYYPQYIKEMEGMSDGADVPFYKLFLLHLDDILPVCVGEMKEGNEGQGCSTVCLNEQHSEIIGHTVDSLKEVLNNIYVVKAHITESHPEEIFTAFCYAGFLPGFTMGFNNHGLTYAINPISAKHLGKGKLPRAFVARALLTASSLESVEDILRCNGCGIADAMSVNLSFLNQEGDRLFHNIEVSPTFPVSNESAISVKTISSGGVMFHANKFLRLQIPEVEGAKIESSTVRQDTMKKHSLVSDKCVINLLGDTSNRKYDIFRCMESVWTIAVGVFDFLARTWSIYLDNPKLNDPVVVFPLDHS</sequence>
<keyword evidence="3" id="KW-1185">Reference proteome</keyword>
<feature type="domain" description="Peptidase C45 hydrolase" evidence="1">
    <location>
        <begin position="132"/>
        <end position="366"/>
    </location>
</feature>
<organism evidence="2 3">
    <name type="scientific">Nezara viridula</name>
    <name type="common">Southern green stink bug</name>
    <name type="synonym">Cimex viridulus</name>
    <dbReference type="NCBI Taxonomy" id="85310"/>
    <lineage>
        <taxon>Eukaryota</taxon>
        <taxon>Metazoa</taxon>
        <taxon>Ecdysozoa</taxon>
        <taxon>Arthropoda</taxon>
        <taxon>Hexapoda</taxon>
        <taxon>Insecta</taxon>
        <taxon>Pterygota</taxon>
        <taxon>Neoptera</taxon>
        <taxon>Paraneoptera</taxon>
        <taxon>Hemiptera</taxon>
        <taxon>Heteroptera</taxon>
        <taxon>Panheteroptera</taxon>
        <taxon>Pentatomomorpha</taxon>
        <taxon>Pentatomoidea</taxon>
        <taxon>Pentatomidae</taxon>
        <taxon>Pentatominae</taxon>
        <taxon>Nezara</taxon>
    </lineage>
</organism>
<protein>
    <recommendedName>
        <fullName evidence="1">Peptidase C45 hydrolase domain-containing protein</fullName>
    </recommendedName>
</protein>
<gene>
    <name evidence="2" type="ORF">NEZAVI_LOCUS614</name>
</gene>
<dbReference type="AlphaFoldDB" id="A0A9P0E2Z4"/>
<dbReference type="PANTHER" id="PTHR34180">
    <property type="entry name" value="PEPTIDASE C45"/>
    <property type="match status" value="1"/>
</dbReference>
<dbReference type="InterPro" id="IPR047794">
    <property type="entry name" value="C45_proenzyme-like"/>
</dbReference>
<evidence type="ECO:0000259" key="1">
    <source>
        <dbReference type="Pfam" id="PF03417"/>
    </source>
</evidence>
<dbReference type="EMBL" id="OV725077">
    <property type="protein sequence ID" value="CAH1389163.1"/>
    <property type="molecule type" value="Genomic_DNA"/>
</dbReference>
<accession>A0A9P0E2Z4</accession>
<evidence type="ECO:0000313" key="3">
    <source>
        <dbReference type="Proteomes" id="UP001152798"/>
    </source>
</evidence>
<dbReference type="PANTHER" id="PTHR34180:SF1">
    <property type="entry name" value="BETA-ALANYL-DOPAMINE_CARCININE HYDROLASE"/>
    <property type="match status" value="1"/>
</dbReference>